<evidence type="ECO:0000313" key="5">
    <source>
        <dbReference type="Proteomes" id="UP000190675"/>
    </source>
</evidence>
<dbReference type="GO" id="GO:0009236">
    <property type="term" value="P:cobalamin biosynthetic process"/>
    <property type="evidence" value="ECO:0007669"/>
    <property type="project" value="UniProtKB-UniRule"/>
</dbReference>
<reference evidence="4 5" key="1">
    <citation type="submission" date="2016-11" db="EMBL/GenBank/DDBJ databases">
        <authorList>
            <person name="Jaros S."/>
            <person name="Januszkiewicz K."/>
            <person name="Wedrychowicz H."/>
        </authorList>
    </citation>
    <scope>NUCLEOTIDE SEQUENCE [LARGE SCALE GENOMIC DNA]</scope>
    <source>
        <strain evidence="4 5">GAS242</strain>
    </source>
</reference>
<evidence type="ECO:0000256" key="1">
    <source>
        <dbReference type="NCBIfam" id="TIGR01650"/>
    </source>
</evidence>
<dbReference type="PANTHER" id="PTHR42759">
    <property type="entry name" value="MOXR FAMILY PROTEIN"/>
    <property type="match status" value="1"/>
</dbReference>
<dbReference type="RefSeq" id="WP_079565492.1">
    <property type="nucleotide sequence ID" value="NZ_LT670818.1"/>
</dbReference>
<dbReference type="Proteomes" id="UP000190675">
    <property type="component" value="Chromosome I"/>
</dbReference>
<organism evidence="4 5">
    <name type="scientific">Bradyrhizobium erythrophlei</name>
    <dbReference type="NCBI Taxonomy" id="1437360"/>
    <lineage>
        <taxon>Bacteria</taxon>
        <taxon>Pseudomonadati</taxon>
        <taxon>Pseudomonadota</taxon>
        <taxon>Alphaproteobacteria</taxon>
        <taxon>Hyphomicrobiales</taxon>
        <taxon>Nitrobacteraceae</taxon>
        <taxon>Bradyrhizobium</taxon>
    </lineage>
</organism>
<dbReference type="Pfam" id="PF12556">
    <property type="entry name" value="CobS_N"/>
    <property type="match status" value="1"/>
</dbReference>
<protein>
    <recommendedName>
        <fullName evidence="1">Cobaltochelatase subunit CobS</fullName>
        <ecNumber evidence="1">6.6.1.2</ecNumber>
    </recommendedName>
</protein>
<dbReference type="EC" id="6.6.1.2" evidence="1"/>
<dbReference type="InterPro" id="IPR050764">
    <property type="entry name" value="CbbQ/NirQ/NorQ/GpvN"/>
</dbReference>
<dbReference type="AlphaFoldDB" id="A0A1M5IIJ1"/>
<dbReference type="OrthoDB" id="9772742at2"/>
<dbReference type="InterPro" id="IPR011704">
    <property type="entry name" value="ATPase_dyneun-rel_AAA"/>
</dbReference>
<sequence length="337" mass="37692">MTTAATTIVHESSAPAITGLPDMKVSVRQVFGIDSDLEVPAYSEVDPHVPDVDVDYRFDRATTLAILAGFAKNRRVMVTGYHGTGKSTHIEQVAARLNWPCVRVNLDSHISRIDLVGKDSIVVRDGKQVTEFRDGILPWALQHNIALVFDEYDAGRPDVMFVIQRVLEVSGRLTLLDQNKVIKPHPAFRLFSTANTVGLGDTSGLYHGTQQINQGQMDRWSIVTTLNYLAHDEEVEIVLAKAHHYRNQEGRDTVNKMVRLADLTRNAFANGDLSTVMSPRTVITWAENAEIFSDIGFAFRVTFLNKCDELERPLVAEFYQRCFNAELQESSVNVAMS</sequence>
<accession>A0A1M5IIJ1</accession>
<dbReference type="GO" id="GO:0005524">
    <property type="term" value="F:ATP binding"/>
    <property type="evidence" value="ECO:0007669"/>
    <property type="project" value="InterPro"/>
</dbReference>
<evidence type="ECO:0000259" key="3">
    <source>
        <dbReference type="Pfam" id="PF12556"/>
    </source>
</evidence>
<dbReference type="EMBL" id="LT670818">
    <property type="protein sequence ID" value="SHG28194.1"/>
    <property type="molecule type" value="Genomic_DNA"/>
</dbReference>
<evidence type="ECO:0000313" key="4">
    <source>
        <dbReference type="EMBL" id="SHG28194.1"/>
    </source>
</evidence>
<feature type="domain" description="ATPase dynein-related AAA" evidence="2">
    <location>
        <begin position="76"/>
        <end position="200"/>
    </location>
</feature>
<dbReference type="GO" id="GO:0016887">
    <property type="term" value="F:ATP hydrolysis activity"/>
    <property type="evidence" value="ECO:0007669"/>
    <property type="project" value="InterPro"/>
</dbReference>
<dbReference type="PANTHER" id="PTHR42759:SF1">
    <property type="entry name" value="MAGNESIUM-CHELATASE SUBUNIT CHLD"/>
    <property type="match status" value="1"/>
</dbReference>
<proteinExistence type="predicted"/>
<dbReference type="Gene3D" id="3.40.50.300">
    <property type="entry name" value="P-loop containing nucleotide triphosphate hydrolases"/>
    <property type="match status" value="1"/>
</dbReference>
<dbReference type="InterPro" id="IPR025865">
    <property type="entry name" value="CobS_N_dom"/>
</dbReference>
<dbReference type="SUPFAM" id="SSF52540">
    <property type="entry name" value="P-loop containing nucleoside triphosphate hydrolases"/>
    <property type="match status" value="1"/>
</dbReference>
<name>A0A1M5IIJ1_9BRAD</name>
<dbReference type="InterPro" id="IPR006537">
    <property type="entry name" value="PD_CobS"/>
</dbReference>
<dbReference type="NCBIfam" id="TIGR01650">
    <property type="entry name" value="PD_CobS"/>
    <property type="match status" value="1"/>
</dbReference>
<dbReference type="GO" id="GO:0051116">
    <property type="term" value="F:cobaltochelatase activity"/>
    <property type="evidence" value="ECO:0007669"/>
    <property type="project" value="UniProtKB-UniRule"/>
</dbReference>
<feature type="domain" description="Cobaltochelatase subunit CobS N-terminal" evidence="3">
    <location>
        <begin position="17"/>
        <end position="49"/>
    </location>
</feature>
<gene>
    <name evidence="4" type="ORF">SAMN05444169_1603</name>
</gene>
<evidence type="ECO:0000259" key="2">
    <source>
        <dbReference type="Pfam" id="PF07728"/>
    </source>
</evidence>
<dbReference type="Pfam" id="PF07728">
    <property type="entry name" value="AAA_5"/>
    <property type="match status" value="1"/>
</dbReference>
<dbReference type="InterPro" id="IPR027417">
    <property type="entry name" value="P-loop_NTPase"/>
</dbReference>